<sequence>MSQEKVLLIRMQPLGDVAAIGIPALRYFRSRLSEANIEALSFAQGKTLLKLAQPDVRVFGLEQQEWPDNIIPAMETFLGLAEQIVSEGYDQIINLDTGFMPCFLARFLKDAGEPVVGNYMSISVQELLEQFQQQTLSLST</sequence>
<gene>
    <name evidence="1" type="ORF">AT746_12910</name>
</gene>
<accession>A0A0U2Z822</accession>
<keyword evidence="2" id="KW-1185">Reference proteome</keyword>
<dbReference type="EMBL" id="CP013650">
    <property type="protein sequence ID" value="ALS99075.1"/>
    <property type="molecule type" value="Genomic_DNA"/>
</dbReference>
<dbReference type="RefSeq" id="WP_062480938.1">
    <property type="nucleotide sequence ID" value="NZ_CP013650.1"/>
</dbReference>
<dbReference type="OrthoDB" id="5727346at2"/>
<name>A0A0U2Z822_9ALTE</name>
<dbReference type="SUPFAM" id="SSF53756">
    <property type="entry name" value="UDP-Glycosyltransferase/glycogen phosphorylase"/>
    <property type="match status" value="1"/>
</dbReference>
<dbReference type="Gene3D" id="3.40.50.2000">
    <property type="entry name" value="Glycogen Phosphorylase B"/>
    <property type="match status" value="1"/>
</dbReference>
<organism evidence="1 2">
    <name type="scientific">Lacimicrobium alkaliphilum</name>
    <dbReference type="NCBI Taxonomy" id="1526571"/>
    <lineage>
        <taxon>Bacteria</taxon>
        <taxon>Pseudomonadati</taxon>
        <taxon>Pseudomonadota</taxon>
        <taxon>Gammaproteobacteria</taxon>
        <taxon>Alteromonadales</taxon>
        <taxon>Alteromonadaceae</taxon>
        <taxon>Lacimicrobium</taxon>
    </lineage>
</organism>
<evidence type="ECO:0000313" key="1">
    <source>
        <dbReference type="EMBL" id="ALS99075.1"/>
    </source>
</evidence>
<reference evidence="1 2" key="1">
    <citation type="submission" date="2015-12" db="EMBL/GenBank/DDBJ databases">
        <title>Complete genome of Lacimicrobium alkaliphilum KCTC 32984.</title>
        <authorList>
            <person name="Kim S.-G."/>
            <person name="Lee Y.-J."/>
        </authorList>
    </citation>
    <scope>NUCLEOTIDE SEQUENCE [LARGE SCALE GENOMIC DNA]</scope>
    <source>
        <strain evidence="1 2">YelD216</strain>
    </source>
</reference>
<dbReference type="Proteomes" id="UP000068447">
    <property type="component" value="Chromosome"/>
</dbReference>
<dbReference type="KEGG" id="lal:AT746_12910"/>
<dbReference type="AlphaFoldDB" id="A0A0U2Z822"/>
<protein>
    <recommendedName>
        <fullName evidence="3">Glycosyl transferase</fullName>
    </recommendedName>
</protein>
<dbReference type="STRING" id="1526571.AT746_12910"/>
<evidence type="ECO:0008006" key="3">
    <source>
        <dbReference type="Google" id="ProtNLM"/>
    </source>
</evidence>
<proteinExistence type="predicted"/>
<evidence type="ECO:0000313" key="2">
    <source>
        <dbReference type="Proteomes" id="UP000068447"/>
    </source>
</evidence>